<reference evidence="2 3" key="1">
    <citation type="submission" date="2016-02" db="EMBL/GenBank/DDBJ databases">
        <title>Band-tailed pigeon sequencing and assembly.</title>
        <authorList>
            <person name="Soares A.E."/>
            <person name="Novak B.J."/>
            <person name="Rice E.S."/>
            <person name="O'Connell B."/>
            <person name="Chang D."/>
            <person name="Weber S."/>
            <person name="Shapiro B."/>
        </authorList>
    </citation>
    <scope>NUCLEOTIDE SEQUENCE [LARGE SCALE GENOMIC DNA]</scope>
    <source>
        <strain evidence="2">BTP2013</strain>
        <tissue evidence="2">Blood</tissue>
    </source>
</reference>
<feature type="region of interest" description="Disordered" evidence="1">
    <location>
        <begin position="15"/>
        <end position="40"/>
    </location>
</feature>
<gene>
    <name evidence="2" type="ORF">AV530_018174</name>
</gene>
<dbReference type="Proteomes" id="UP000190648">
    <property type="component" value="Unassembled WGS sequence"/>
</dbReference>
<sequence length="130" mass="15194">MRLEGLVEQRWEKQREKWVGEMGETRYPSQPRDGDPQPRDKQLFREQLEGNQPVANERASTLFGTGEEVPVQQPLQEHSITMKMLQEHSITMKMLQELKSHQLSGKEHREAFPWTVGSDGVEMQQATFWC</sequence>
<keyword evidence="3" id="KW-1185">Reference proteome</keyword>
<organism evidence="2 3">
    <name type="scientific">Patagioenas fasciata monilis</name>
    <dbReference type="NCBI Taxonomy" id="372326"/>
    <lineage>
        <taxon>Eukaryota</taxon>
        <taxon>Metazoa</taxon>
        <taxon>Chordata</taxon>
        <taxon>Craniata</taxon>
        <taxon>Vertebrata</taxon>
        <taxon>Euteleostomi</taxon>
        <taxon>Archelosauria</taxon>
        <taxon>Archosauria</taxon>
        <taxon>Dinosauria</taxon>
        <taxon>Saurischia</taxon>
        <taxon>Theropoda</taxon>
        <taxon>Coelurosauria</taxon>
        <taxon>Aves</taxon>
        <taxon>Neognathae</taxon>
        <taxon>Neoaves</taxon>
        <taxon>Columbimorphae</taxon>
        <taxon>Columbiformes</taxon>
        <taxon>Columbidae</taxon>
        <taxon>Patagioenas</taxon>
    </lineage>
</organism>
<comment type="caution">
    <text evidence="2">The sequence shown here is derived from an EMBL/GenBank/DDBJ whole genome shotgun (WGS) entry which is preliminary data.</text>
</comment>
<dbReference type="EMBL" id="LSYS01002950">
    <property type="protein sequence ID" value="OPJ85159.1"/>
    <property type="molecule type" value="Genomic_DNA"/>
</dbReference>
<accession>A0A1V4KL49</accession>
<evidence type="ECO:0000313" key="3">
    <source>
        <dbReference type="Proteomes" id="UP000190648"/>
    </source>
</evidence>
<protein>
    <submittedName>
        <fullName evidence="2">Uncharacterized protein</fullName>
    </submittedName>
</protein>
<proteinExistence type="predicted"/>
<evidence type="ECO:0000313" key="2">
    <source>
        <dbReference type="EMBL" id="OPJ85159.1"/>
    </source>
</evidence>
<dbReference type="AlphaFoldDB" id="A0A1V4KL49"/>
<name>A0A1V4KL49_PATFA</name>
<evidence type="ECO:0000256" key="1">
    <source>
        <dbReference type="SAM" id="MobiDB-lite"/>
    </source>
</evidence>